<dbReference type="EMBL" id="JAHWDP010000001">
    <property type="protein sequence ID" value="MBW2936702.1"/>
    <property type="molecule type" value="Genomic_DNA"/>
</dbReference>
<sequence>MKLIFVYHATSGKVQALWDTAHKIISPKNYSCSLCAITFGAFSEKKIWKDFRENSKTEMIFLHRDEFQKQYKSKWLQKFDFPVILVTRNEVLEVFISSVELKELKTPESLIELITKRLNRN</sequence>
<dbReference type="AlphaFoldDB" id="A0A9X1FN37"/>
<organism evidence="1 2">
    <name type="scientific">Halomarinibacterium sedimenti</name>
    <dbReference type="NCBI Taxonomy" id="2857106"/>
    <lineage>
        <taxon>Bacteria</taxon>
        <taxon>Pseudomonadati</taxon>
        <taxon>Bacteroidota</taxon>
        <taxon>Flavobacteriia</taxon>
        <taxon>Flavobacteriales</taxon>
        <taxon>Flavobacteriaceae</taxon>
        <taxon>Halomarinibacterium</taxon>
    </lineage>
</organism>
<keyword evidence="2" id="KW-1185">Reference proteome</keyword>
<accession>A0A9X1FN37</accession>
<reference evidence="1" key="1">
    <citation type="submission" date="2021-07" db="EMBL/GenBank/DDBJ databases">
        <title>Aureisphaera sp. CAU 1614 isolated from sea sediment.</title>
        <authorList>
            <person name="Kim W."/>
        </authorList>
    </citation>
    <scope>NUCLEOTIDE SEQUENCE</scope>
    <source>
        <strain evidence="1">CAU 1614</strain>
    </source>
</reference>
<evidence type="ECO:0000313" key="2">
    <source>
        <dbReference type="Proteomes" id="UP001138686"/>
    </source>
</evidence>
<comment type="caution">
    <text evidence="1">The sequence shown here is derived from an EMBL/GenBank/DDBJ whole genome shotgun (WGS) entry which is preliminary data.</text>
</comment>
<protein>
    <submittedName>
        <fullName evidence="1">GTPase</fullName>
    </submittedName>
</protein>
<dbReference type="Proteomes" id="UP001138686">
    <property type="component" value="Unassembled WGS sequence"/>
</dbReference>
<evidence type="ECO:0000313" key="1">
    <source>
        <dbReference type="EMBL" id="MBW2936702.1"/>
    </source>
</evidence>
<dbReference type="RefSeq" id="WP_219050514.1">
    <property type="nucleotide sequence ID" value="NZ_JAHWDP010000001.1"/>
</dbReference>
<gene>
    <name evidence="1" type="ORF">KXJ69_01210</name>
</gene>
<proteinExistence type="predicted"/>
<name>A0A9X1FN37_9FLAO</name>